<feature type="chain" id="PRO_5040845937" description="Fruit-body specific protein a" evidence="1">
    <location>
        <begin position="19"/>
        <end position="497"/>
    </location>
</feature>
<keyword evidence="3" id="KW-1185">Reference proteome</keyword>
<dbReference type="PANTHER" id="PTHR36578">
    <property type="entry name" value="CHROMOSOME 15, WHOLE GENOME SHOTGUN SEQUENCE"/>
    <property type="match status" value="1"/>
</dbReference>
<dbReference type="PANTHER" id="PTHR36578:SF1">
    <property type="entry name" value="APPLE DOMAIN-CONTAINING PROTEIN"/>
    <property type="match status" value="1"/>
</dbReference>
<keyword evidence="1" id="KW-0732">Signal</keyword>
<evidence type="ECO:0000313" key="3">
    <source>
        <dbReference type="Proteomes" id="UP001150266"/>
    </source>
</evidence>
<proteinExistence type="predicted"/>
<dbReference type="OrthoDB" id="271448at2759"/>
<reference evidence="2" key="1">
    <citation type="submission" date="2022-08" db="EMBL/GenBank/DDBJ databases">
        <title>A Global Phylogenomic Analysis of the Shiitake Genus Lentinula.</title>
        <authorList>
            <consortium name="DOE Joint Genome Institute"/>
            <person name="Sierra-Patev S."/>
            <person name="Min B."/>
            <person name="Naranjo-Ortiz M."/>
            <person name="Looney B."/>
            <person name="Konkel Z."/>
            <person name="Slot J.C."/>
            <person name="Sakamoto Y."/>
            <person name="Steenwyk J.L."/>
            <person name="Rokas A."/>
            <person name="Carro J."/>
            <person name="Camarero S."/>
            <person name="Ferreira P."/>
            <person name="Molpeceres G."/>
            <person name="Ruiz-Duenas F.J."/>
            <person name="Serrano A."/>
            <person name="Henrissat B."/>
            <person name="Drula E."/>
            <person name="Hughes K.W."/>
            <person name="Mata J.L."/>
            <person name="Ishikawa N.K."/>
            <person name="Vargas-Isla R."/>
            <person name="Ushijima S."/>
            <person name="Smith C.A."/>
            <person name="Ahrendt S."/>
            <person name="Andreopoulos W."/>
            <person name="He G."/>
            <person name="Labutti K."/>
            <person name="Lipzen A."/>
            <person name="Ng V."/>
            <person name="Riley R."/>
            <person name="Sandor L."/>
            <person name="Barry K."/>
            <person name="Martinez A.T."/>
            <person name="Xiao Y."/>
            <person name="Gibbons J.G."/>
            <person name="Terashima K."/>
            <person name="Grigoriev I.V."/>
            <person name="Hibbett D.S."/>
        </authorList>
    </citation>
    <scope>NUCLEOTIDE SEQUENCE</scope>
    <source>
        <strain evidence="2">JLM2183</strain>
    </source>
</reference>
<organism evidence="2 3">
    <name type="scientific">Lentinula aciculospora</name>
    <dbReference type="NCBI Taxonomy" id="153920"/>
    <lineage>
        <taxon>Eukaryota</taxon>
        <taxon>Fungi</taxon>
        <taxon>Dikarya</taxon>
        <taxon>Basidiomycota</taxon>
        <taxon>Agaricomycotina</taxon>
        <taxon>Agaricomycetes</taxon>
        <taxon>Agaricomycetidae</taxon>
        <taxon>Agaricales</taxon>
        <taxon>Marasmiineae</taxon>
        <taxon>Omphalotaceae</taxon>
        <taxon>Lentinula</taxon>
    </lineage>
</organism>
<comment type="caution">
    <text evidence="2">The sequence shown here is derived from an EMBL/GenBank/DDBJ whole genome shotgun (WGS) entry which is preliminary data.</text>
</comment>
<accession>A0A9W9AAU5</accession>
<dbReference type="Proteomes" id="UP001150266">
    <property type="component" value="Unassembled WGS sequence"/>
</dbReference>
<evidence type="ECO:0000256" key="1">
    <source>
        <dbReference type="SAM" id="SignalP"/>
    </source>
</evidence>
<dbReference type="AlphaFoldDB" id="A0A9W9AAU5"/>
<evidence type="ECO:0008006" key="4">
    <source>
        <dbReference type="Google" id="ProtNLM"/>
    </source>
</evidence>
<feature type="signal peptide" evidence="1">
    <location>
        <begin position="1"/>
        <end position="18"/>
    </location>
</feature>
<name>A0A9W9AAU5_9AGAR</name>
<protein>
    <recommendedName>
        <fullName evidence="4">Fruit-body specific protein a</fullName>
    </recommendedName>
</protein>
<evidence type="ECO:0000313" key="2">
    <source>
        <dbReference type="EMBL" id="KAJ4478472.1"/>
    </source>
</evidence>
<sequence>MLSLSRLFIFAGLAVSLAECSGLVAPAYQGVPATVNDPPDFNGTSTDASSIDSTAHQVNQKAGAPPDAPPNQPVSNTTLTALDGDLVNATIPVSRRGLSDSASQSHLMRRNNSNYELVFWGTGTGPDDRDASIEGTAYLTYTVVSNATYDIDDCLAQCDSVSGCVFVNLYYEFWNPLLDFVFSQHSNLKCALYGDVHSAAEKTNFGGQALYPSPGPLDLIQQSSGWAAKSLVDPPTPPGYSKTFGPTNGANNAPGYMGFAFIDKYDVQACADLCNTRGADPVGGACEYFNIWRATVDGIPTTYTCSMYYIPSDNSTAVNFGQGDLLVTESRGYKRDNLIIDGGFEGYSCGTSGEAPFCFTPGYSAWQGTSPPNGNLDASIFDYPPYAHTGDSVALLGSAYGSDNLPGTLAPTVPIVTQPGQSYTLQFFHSSFYSGEEAEAPATLEIIWNGESVDTIHPGFSQWAGHQYVVTAQGNDLLQFVGGAAPAYVFIDDVSLF</sequence>
<dbReference type="Gene3D" id="2.60.120.260">
    <property type="entry name" value="Galactose-binding domain-like"/>
    <property type="match status" value="1"/>
</dbReference>
<dbReference type="EMBL" id="JAOTPV010000009">
    <property type="protein sequence ID" value="KAJ4478472.1"/>
    <property type="molecule type" value="Genomic_DNA"/>
</dbReference>
<gene>
    <name evidence="2" type="ORF">J3R30DRAFT_3404513</name>
</gene>